<feature type="transmembrane region" description="Helical" evidence="1">
    <location>
        <begin position="6"/>
        <end position="26"/>
    </location>
</feature>
<accession>A0A4S5CGS7</accession>
<protein>
    <submittedName>
        <fullName evidence="2">Uncharacterized protein</fullName>
    </submittedName>
</protein>
<sequence length="113" mass="12515">MPYYLGSSIVLAILAMWLLNALIDISKRTYAAAENDKLTLFVLTIMCCSLSLITMANALPRVGEIFNDVLLWGTPEFRLLTVGIMLMLLVAVYGLFLSGVVLLLRKSIGYQRA</sequence>
<evidence type="ECO:0000313" key="2">
    <source>
        <dbReference type="EMBL" id="THJ45047.1"/>
    </source>
</evidence>
<evidence type="ECO:0000313" key="3">
    <source>
        <dbReference type="Proteomes" id="UP000309618"/>
    </source>
</evidence>
<dbReference type="RefSeq" id="WP_136501870.1">
    <property type="nucleotide sequence ID" value="NZ_SSUX01000008.1"/>
</dbReference>
<feature type="transmembrane region" description="Helical" evidence="1">
    <location>
        <begin position="38"/>
        <end position="59"/>
    </location>
</feature>
<comment type="caution">
    <text evidence="2">The sequence shown here is derived from an EMBL/GenBank/DDBJ whole genome shotgun (WGS) entry which is preliminary data.</text>
</comment>
<organism evidence="2 3">
    <name type="scientific">Aeromonas veronii</name>
    <dbReference type="NCBI Taxonomy" id="654"/>
    <lineage>
        <taxon>Bacteria</taxon>
        <taxon>Pseudomonadati</taxon>
        <taxon>Pseudomonadota</taxon>
        <taxon>Gammaproteobacteria</taxon>
        <taxon>Aeromonadales</taxon>
        <taxon>Aeromonadaceae</taxon>
        <taxon>Aeromonas</taxon>
    </lineage>
</organism>
<keyword evidence="1" id="KW-0472">Membrane</keyword>
<dbReference type="AlphaFoldDB" id="A0A4S5CGS7"/>
<keyword evidence="1" id="KW-0812">Transmembrane</keyword>
<gene>
    <name evidence="2" type="ORF">E8Q35_12745</name>
</gene>
<dbReference type="EMBL" id="SSUX01000008">
    <property type="protein sequence ID" value="THJ45047.1"/>
    <property type="molecule type" value="Genomic_DNA"/>
</dbReference>
<name>A0A4S5CGS7_AERVE</name>
<dbReference type="Proteomes" id="UP000309618">
    <property type="component" value="Unassembled WGS sequence"/>
</dbReference>
<keyword evidence="1" id="KW-1133">Transmembrane helix</keyword>
<evidence type="ECO:0000256" key="1">
    <source>
        <dbReference type="SAM" id="Phobius"/>
    </source>
</evidence>
<reference evidence="2 3" key="1">
    <citation type="submission" date="2019-04" db="EMBL/GenBank/DDBJ databases">
        <title>Comparative genomics of Aeromonas veronii strains pathogenic to fish.</title>
        <authorList>
            <person name="Cascarano M.C."/>
            <person name="Smyrli M."/>
            <person name="Katharios P."/>
        </authorList>
    </citation>
    <scope>NUCLEOTIDE SEQUENCE [LARGE SCALE GENOMIC DNA]</scope>
    <source>
        <strain evidence="2 3">XU1</strain>
    </source>
</reference>
<proteinExistence type="predicted"/>
<feature type="transmembrane region" description="Helical" evidence="1">
    <location>
        <begin position="79"/>
        <end position="104"/>
    </location>
</feature>